<dbReference type="Pfam" id="PF08241">
    <property type="entry name" value="Methyltransf_11"/>
    <property type="match status" value="1"/>
</dbReference>
<dbReference type="InterPro" id="IPR013216">
    <property type="entry name" value="Methyltransf_11"/>
</dbReference>
<evidence type="ECO:0000313" key="3">
    <source>
        <dbReference type="Proteomes" id="UP000664844"/>
    </source>
</evidence>
<dbReference type="Proteomes" id="UP000664844">
    <property type="component" value="Unassembled WGS sequence"/>
</dbReference>
<evidence type="ECO:0000313" key="2">
    <source>
        <dbReference type="EMBL" id="MBO0347765.1"/>
    </source>
</evidence>
<accession>A0ABS3FL03</accession>
<keyword evidence="2" id="KW-0808">Transferase</keyword>
<dbReference type="GO" id="GO:0008168">
    <property type="term" value="F:methyltransferase activity"/>
    <property type="evidence" value="ECO:0007669"/>
    <property type="project" value="UniProtKB-KW"/>
</dbReference>
<dbReference type="RefSeq" id="WP_207086341.1">
    <property type="nucleotide sequence ID" value="NZ_JAFLQW010000036.1"/>
</dbReference>
<comment type="caution">
    <text evidence="2">The sequence shown here is derived from an EMBL/GenBank/DDBJ whole genome shotgun (WGS) entry which is preliminary data.</text>
</comment>
<dbReference type="GO" id="GO:0032259">
    <property type="term" value="P:methylation"/>
    <property type="evidence" value="ECO:0007669"/>
    <property type="project" value="UniProtKB-KW"/>
</dbReference>
<keyword evidence="3" id="KW-1185">Reference proteome</keyword>
<gene>
    <name evidence="2" type="ORF">J0895_01290</name>
</gene>
<reference evidence="2 3" key="1">
    <citation type="submission" date="2021-03" db="EMBL/GenBank/DDBJ databases">
        <title>Metabolic Capacity of the Antarctic Cyanobacterium Phormidium pseudopriestleyi that Sustains Oxygenic Photosynthesis in the Presence of Hydrogen Sulfide.</title>
        <authorList>
            <person name="Lumian J.E."/>
            <person name="Jungblut A.D."/>
            <person name="Dillon M.L."/>
            <person name="Hawes I."/>
            <person name="Doran P.T."/>
            <person name="Mackey T.J."/>
            <person name="Dick G.J."/>
            <person name="Grettenberger C.L."/>
            <person name="Sumner D.Y."/>
        </authorList>
    </citation>
    <scope>NUCLEOTIDE SEQUENCE [LARGE SCALE GENOMIC DNA]</scope>
    <source>
        <strain evidence="2 3">FRX01</strain>
    </source>
</reference>
<keyword evidence="2" id="KW-0489">Methyltransferase</keyword>
<dbReference type="InterPro" id="IPR029063">
    <property type="entry name" value="SAM-dependent_MTases_sf"/>
</dbReference>
<organism evidence="2 3">
    <name type="scientific">Phormidium pseudopriestleyi FRX01</name>
    <dbReference type="NCBI Taxonomy" id="1759528"/>
    <lineage>
        <taxon>Bacteria</taxon>
        <taxon>Bacillati</taxon>
        <taxon>Cyanobacteriota</taxon>
        <taxon>Cyanophyceae</taxon>
        <taxon>Oscillatoriophycideae</taxon>
        <taxon>Oscillatoriales</taxon>
        <taxon>Oscillatoriaceae</taxon>
        <taxon>Phormidium</taxon>
    </lineage>
</organism>
<feature type="domain" description="Methyltransferase type 11" evidence="1">
    <location>
        <begin position="265"/>
        <end position="308"/>
    </location>
</feature>
<dbReference type="EMBL" id="JAFLQW010000036">
    <property type="protein sequence ID" value="MBO0347765.1"/>
    <property type="molecule type" value="Genomic_DNA"/>
</dbReference>
<protein>
    <submittedName>
        <fullName evidence="2">Class I SAM-dependent methyltransferase</fullName>
    </submittedName>
</protein>
<proteinExistence type="predicted"/>
<dbReference type="SUPFAM" id="SSF53335">
    <property type="entry name" value="S-adenosyl-L-methionine-dependent methyltransferases"/>
    <property type="match status" value="1"/>
</dbReference>
<evidence type="ECO:0000259" key="1">
    <source>
        <dbReference type="Pfam" id="PF08241"/>
    </source>
</evidence>
<dbReference type="CDD" id="cd02440">
    <property type="entry name" value="AdoMet_MTases"/>
    <property type="match status" value="1"/>
</dbReference>
<sequence>MTIKLFSSSKLKSFAKALLGRQNLPIPEIKTPSEPFLYCIDSPQSKEAISAAFVIVSGWIVGSESSQIEDVILCNESDDVHPLTVVDRPDVESAYPNRTAIGFQEFILTSQLTLETSWFIQFWMDEQLYRFPIDLLVSGELCEEFLQQKQAKLQKIRPILQCPVCESDRLLVQNSVLSCPDCSSKFQLNSNHYNFLNRQLTEYGNIKSTAAISANDYDPISLQLIEQLANGLILDNGCGLRNFYYPNVINLDIVNYPTTDVISIGEKLPFKSNSFDAVFSLAVLEHVKNPFECAKEITRVLKPGGTLYAVVPFLQPFHGYPDHYYNMTSSGLKNIFSELESLDCTVQLPGLPIAALTWFLNSYVQGLPQPIAEQFKDMKIGELLAHPDSYLNQDFVTFLHPKTNEELAACNYLLAKKP</sequence>
<name>A0ABS3FL03_9CYAN</name>
<dbReference type="Gene3D" id="3.40.50.150">
    <property type="entry name" value="Vaccinia Virus protein VP39"/>
    <property type="match status" value="2"/>
</dbReference>